<keyword evidence="9 10" id="KW-0131">Cell cycle</keyword>
<dbReference type="GO" id="GO:0051301">
    <property type="term" value="P:cell division"/>
    <property type="evidence" value="ECO:0007669"/>
    <property type="project" value="UniProtKB-KW"/>
</dbReference>
<dbReference type="InterPro" id="IPR004513">
    <property type="entry name" value="FtsX"/>
</dbReference>
<proteinExistence type="inferred from homology"/>
<name>A0AA41Y742_9BACT</name>
<dbReference type="Proteomes" id="UP001163821">
    <property type="component" value="Unassembled WGS sequence"/>
</dbReference>
<evidence type="ECO:0000259" key="12">
    <source>
        <dbReference type="Pfam" id="PF02687"/>
    </source>
</evidence>
<evidence type="ECO:0000259" key="13">
    <source>
        <dbReference type="Pfam" id="PF18075"/>
    </source>
</evidence>
<evidence type="ECO:0000313" key="15">
    <source>
        <dbReference type="Proteomes" id="UP001163821"/>
    </source>
</evidence>
<feature type="transmembrane region" description="Helical" evidence="11">
    <location>
        <begin position="219"/>
        <end position="238"/>
    </location>
</feature>
<feature type="transmembrane region" description="Helical" evidence="11">
    <location>
        <begin position="21"/>
        <end position="39"/>
    </location>
</feature>
<dbReference type="EMBL" id="JAPAAF010000008">
    <property type="protein sequence ID" value="MCW0482696.1"/>
    <property type="molecule type" value="Genomic_DNA"/>
</dbReference>
<comment type="similarity">
    <text evidence="2 10">Belongs to the ABC-4 integral membrane protein family. FtsX subfamily.</text>
</comment>
<dbReference type="Pfam" id="PF02687">
    <property type="entry name" value="FtsX"/>
    <property type="match status" value="1"/>
</dbReference>
<dbReference type="AlphaFoldDB" id="A0AA41Y742"/>
<evidence type="ECO:0000313" key="14">
    <source>
        <dbReference type="EMBL" id="MCW0482696.1"/>
    </source>
</evidence>
<protein>
    <recommendedName>
        <fullName evidence="3 10">Cell division protein FtsX</fullName>
    </recommendedName>
</protein>
<evidence type="ECO:0000256" key="1">
    <source>
        <dbReference type="ARBA" id="ARBA00004651"/>
    </source>
</evidence>
<dbReference type="Pfam" id="PF18075">
    <property type="entry name" value="FtsX_ECD"/>
    <property type="match status" value="1"/>
</dbReference>
<evidence type="ECO:0000256" key="4">
    <source>
        <dbReference type="ARBA" id="ARBA00022475"/>
    </source>
</evidence>
<evidence type="ECO:0000256" key="10">
    <source>
        <dbReference type="PIRNR" id="PIRNR003097"/>
    </source>
</evidence>
<feature type="domain" description="FtsX extracellular" evidence="13">
    <location>
        <begin position="55"/>
        <end position="146"/>
    </location>
</feature>
<evidence type="ECO:0000256" key="7">
    <source>
        <dbReference type="ARBA" id="ARBA00022989"/>
    </source>
</evidence>
<dbReference type="PANTHER" id="PTHR47755:SF1">
    <property type="entry name" value="CELL DIVISION PROTEIN FTSX"/>
    <property type="match status" value="1"/>
</dbReference>
<reference evidence="14" key="1">
    <citation type="submission" date="2022-10" db="EMBL/GenBank/DDBJ databases">
        <title>Gaoshiqiia sediminis gen. nov., sp. nov., isolated from coastal sediment.</title>
        <authorList>
            <person name="Yu W.X."/>
            <person name="Mu D.S."/>
            <person name="Du J.Z."/>
            <person name="Liang Y.Q."/>
        </authorList>
    </citation>
    <scope>NUCLEOTIDE SEQUENCE</scope>
    <source>
        <strain evidence="14">A06</strain>
    </source>
</reference>
<dbReference type="PANTHER" id="PTHR47755">
    <property type="entry name" value="CELL DIVISION PROTEIN FTSX"/>
    <property type="match status" value="1"/>
</dbReference>
<dbReference type="InterPro" id="IPR003838">
    <property type="entry name" value="ABC3_permease_C"/>
</dbReference>
<keyword evidence="15" id="KW-1185">Reference proteome</keyword>
<accession>A0AA41Y742</accession>
<dbReference type="InterPro" id="IPR040690">
    <property type="entry name" value="FtsX_ECD"/>
</dbReference>
<dbReference type="PIRSF" id="PIRSF003097">
    <property type="entry name" value="FtsX"/>
    <property type="match status" value="1"/>
</dbReference>
<dbReference type="GO" id="GO:0005886">
    <property type="term" value="C:plasma membrane"/>
    <property type="evidence" value="ECO:0007669"/>
    <property type="project" value="UniProtKB-SubCell"/>
</dbReference>
<dbReference type="RefSeq" id="WP_282591301.1">
    <property type="nucleotide sequence ID" value="NZ_JAPAAF010000008.1"/>
</dbReference>
<evidence type="ECO:0000256" key="9">
    <source>
        <dbReference type="ARBA" id="ARBA00023306"/>
    </source>
</evidence>
<keyword evidence="8 10" id="KW-0472">Membrane</keyword>
<sequence length="292" mass="33650">MKRKSPARLKRRLVRSYLTSTISITLVLFLVGILSLLVLNAERLSEYVREHVGFTLVLHDHVRDVEVLRLQKILSATPFVKSTEFVGKEEAAARLTEELGEDFTGFLGFNPLFSSIDVKLYAEYMQPDSLVILENEFLEFPEVQEVFYQRDLVKIINENVQRISLFLLVFSLSLLFIFTTLINNTIRISIYSQRFIINTMKLVGATRPFIRRPFVMRSISYGLLAGLIANAALLLLIHSFQQDFKGILDLRQIDTIGITFAIVLLFGVLISWLSTLLAVNKFLRLRFEELYY</sequence>
<gene>
    <name evidence="14" type="ORF">N2K84_08155</name>
</gene>
<keyword evidence="4 10" id="KW-1003">Cell membrane</keyword>
<keyword evidence="7 11" id="KW-1133">Transmembrane helix</keyword>
<evidence type="ECO:0000256" key="6">
    <source>
        <dbReference type="ARBA" id="ARBA00022692"/>
    </source>
</evidence>
<feature type="transmembrane region" description="Helical" evidence="11">
    <location>
        <begin position="163"/>
        <end position="186"/>
    </location>
</feature>
<evidence type="ECO:0000256" key="3">
    <source>
        <dbReference type="ARBA" id="ARBA00021907"/>
    </source>
</evidence>
<keyword evidence="6 11" id="KW-0812">Transmembrane</keyword>
<keyword evidence="5 10" id="KW-0132">Cell division</keyword>
<dbReference type="Gene3D" id="3.30.70.3040">
    <property type="match status" value="1"/>
</dbReference>
<evidence type="ECO:0000256" key="8">
    <source>
        <dbReference type="ARBA" id="ARBA00023136"/>
    </source>
</evidence>
<organism evidence="14 15">
    <name type="scientific">Gaoshiqia sediminis</name>
    <dbReference type="NCBI Taxonomy" id="2986998"/>
    <lineage>
        <taxon>Bacteria</taxon>
        <taxon>Pseudomonadati</taxon>
        <taxon>Bacteroidota</taxon>
        <taxon>Bacteroidia</taxon>
        <taxon>Marinilabiliales</taxon>
        <taxon>Prolixibacteraceae</taxon>
        <taxon>Gaoshiqia</taxon>
    </lineage>
</organism>
<evidence type="ECO:0000256" key="5">
    <source>
        <dbReference type="ARBA" id="ARBA00022618"/>
    </source>
</evidence>
<feature type="domain" description="ABC3 transporter permease C-terminal" evidence="12">
    <location>
        <begin position="169"/>
        <end position="284"/>
    </location>
</feature>
<comment type="caution">
    <text evidence="14">The sequence shown here is derived from an EMBL/GenBank/DDBJ whole genome shotgun (WGS) entry which is preliminary data.</text>
</comment>
<evidence type="ECO:0000256" key="11">
    <source>
        <dbReference type="SAM" id="Phobius"/>
    </source>
</evidence>
<comment type="subcellular location">
    <subcellularLocation>
        <location evidence="1">Cell membrane</location>
        <topology evidence="1">Multi-pass membrane protein</topology>
    </subcellularLocation>
</comment>
<evidence type="ECO:0000256" key="2">
    <source>
        <dbReference type="ARBA" id="ARBA00007379"/>
    </source>
</evidence>
<feature type="transmembrane region" description="Helical" evidence="11">
    <location>
        <begin position="258"/>
        <end position="279"/>
    </location>
</feature>